<proteinExistence type="predicted"/>
<reference evidence="1 2" key="1">
    <citation type="journal article" date="2019" name="Int. J. Syst. Evol. Microbiol.">
        <title>The Global Catalogue of Microorganisms (GCM) 10K type strain sequencing project: providing services to taxonomists for standard genome sequencing and annotation.</title>
        <authorList>
            <consortium name="The Broad Institute Genomics Platform"/>
            <consortium name="The Broad Institute Genome Sequencing Center for Infectious Disease"/>
            <person name="Wu L."/>
            <person name="Ma J."/>
        </authorList>
    </citation>
    <scope>NUCLEOTIDE SEQUENCE [LARGE SCALE GENOMIC DNA]</scope>
    <source>
        <strain evidence="1 2">JCM 14545</strain>
    </source>
</reference>
<organism evidence="1 2">
    <name type="scientific">Amycolatopsis minnesotensis</name>
    <dbReference type="NCBI Taxonomy" id="337894"/>
    <lineage>
        <taxon>Bacteria</taxon>
        <taxon>Bacillati</taxon>
        <taxon>Actinomycetota</taxon>
        <taxon>Actinomycetes</taxon>
        <taxon>Pseudonocardiales</taxon>
        <taxon>Pseudonocardiaceae</taxon>
        <taxon>Amycolatopsis</taxon>
    </lineage>
</organism>
<accession>A0ABN2QR38</accession>
<dbReference type="EMBL" id="BAAANN010000010">
    <property type="protein sequence ID" value="GAA1956846.1"/>
    <property type="molecule type" value="Genomic_DNA"/>
</dbReference>
<evidence type="ECO:0000313" key="2">
    <source>
        <dbReference type="Proteomes" id="UP001501116"/>
    </source>
</evidence>
<sequence length="44" mass="4592">MKNLVLPTAAELAADITDSRPGQVSVYLVLTTESTAADSELSGR</sequence>
<keyword evidence="2" id="KW-1185">Reference proteome</keyword>
<dbReference type="Proteomes" id="UP001501116">
    <property type="component" value="Unassembled WGS sequence"/>
</dbReference>
<comment type="caution">
    <text evidence="1">The sequence shown here is derived from an EMBL/GenBank/DDBJ whole genome shotgun (WGS) entry which is preliminary data.</text>
</comment>
<name>A0ABN2QR38_9PSEU</name>
<evidence type="ECO:0000313" key="1">
    <source>
        <dbReference type="EMBL" id="GAA1956846.1"/>
    </source>
</evidence>
<gene>
    <name evidence="1" type="ORF">GCM10009754_28550</name>
</gene>
<protein>
    <submittedName>
        <fullName evidence="1">Uncharacterized protein</fullName>
    </submittedName>
</protein>
<dbReference type="RefSeq" id="WP_344417743.1">
    <property type="nucleotide sequence ID" value="NZ_BAAANN010000010.1"/>
</dbReference>